<dbReference type="Proteomes" id="UP001054945">
    <property type="component" value="Unassembled WGS sequence"/>
</dbReference>
<evidence type="ECO:0000313" key="1">
    <source>
        <dbReference type="EMBL" id="GIY80001.1"/>
    </source>
</evidence>
<reference evidence="1 2" key="1">
    <citation type="submission" date="2021-06" db="EMBL/GenBank/DDBJ databases">
        <title>Caerostris extrusa draft genome.</title>
        <authorList>
            <person name="Kono N."/>
            <person name="Arakawa K."/>
        </authorList>
    </citation>
    <scope>NUCLEOTIDE SEQUENCE [LARGE SCALE GENOMIC DNA]</scope>
</reference>
<evidence type="ECO:0000313" key="2">
    <source>
        <dbReference type="Proteomes" id="UP001054945"/>
    </source>
</evidence>
<comment type="caution">
    <text evidence="1">The sequence shown here is derived from an EMBL/GenBank/DDBJ whole genome shotgun (WGS) entry which is preliminary data.</text>
</comment>
<name>A0AAV4WAZ2_CAEEX</name>
<keyword evidence="2" id="KW-1185">Reference proteome</keyword>
<accession>A0AAV4WAZ2</accession>
<gene>
    <name evidence="1" type="ORF">CEXT_385781</name>
</gene>
<dbReference type="EMBL" id="BPLR01015952">
    <property type="protein sequence ID" value="GIY80001.1"/>
    <property type="molecule type" value="Genomic_DNA"/>
</dbReference>
<protein>
    <submittedName>
        <fullName evidence="1">Uncharacterized protein</fullName>
    </submittedName>
</protein>
<organism evidence="1 2">
    <name type="scientific">Caerostris extrusa</name>
    <name type="common">Bark spider</name>
    <name type="synonym">Caerostris bankana</name>
    <dbReference type="NCBI Taxonomy" id="172846"/>
    <lineage>
        <taxon>Eukaryota</taxon>
        <taxon>Metazoa</taxon>
        <taxon>Ecdysozoa</taxon>
        <taxon>Arthropoda</taxon>
        <taxon>Chelicerata</taxon>
        <taxon>Arachnida</taxon>
        <taxon>Araneae</taxon>
        <taxon>Araneomorphae</taxon>
        <taxon>Entelegynae</taxon>
        <taxon>Araneoidea</taxon>
        <taxon>Araneidae</taxon>
        <taxon>Caerostris</taxon>
    </lineage>
</organism>
<sequence length="109" mass="12175">MGKEVFPKRNCSGIVPCICVWTDLPSFHNPLPPPRSLLKSNVVHLHLLKGTSHVFMDIRGIEGSIITGPYFRIKIVYTICGGKKSIWPHADTSLLPEKGVVEFCSLMWS</sequence>
<dbReference type="AlphaFoldDB" id="A0AAV4WAZ2"/>
<proteinExistence type="predicted"/>